<comment type="caution">
    <text evidence="6">The sequence shown here is derived from an EMBL/GenBank/DDBJ whole genome shotgun (WGS) entry which is preliminary data.</text>
</comment>
<dbReference type="InterPro" id="IPR051326">
    <property type="entry name" value="Kynurenine-oxoglutarate_AT"/>
</dbReference>
<evidence type="ECO:0000259" key="5">
    <source>
        <dbReference type="Pfam" id="PF00155"/>
    </source>
</evidence>
<proteinExistence type="predicted"/>
<keyword evidence="7" id="KW-1185">Reference proteome</keyword>
<dbReference type="Pfam" id="PF00155">
    <property type="entry name" value="Aminotran_1_2"/>
    <property type="match status" value="1"/>
</dbReference>
<dbReference type="EMBL" id="WWEQ01000016">
    <property type="protein sequence ID" value="MYM19432.1"/>
    <property type="molecule type" value="Genomic_DNA"/>
</dbReference>
<organism evidence="6 7">
    <name type="scientific">Brevibacterium rongguiense</name>
    <dbReference type="NCBI Taxonomy" id="2695267"/>
    <lineage>
        <taxon>Bacteria</taxon>
        <taxon>Bacillati</taxon>
        <taxon>Actinomycetota</taxon>
        <taxon>Actinomycetes</taxon>
        <taxon>Micrococcales</taxon>
        <taxon>Brevibacteriaceae</taxon>
        <taxon>Brevibacterium</taxon>
    </lineage>
</organism>
<dbReference type="InterPro" id="IPR015421">
    <property type="entry name" value="PyrdxlP-dep_Trfase_major"/>
</dbReference>
<dbReference type="GO" id="GO:0030170">
    <property type="term" value="F:pyridoxal phosphate binding"/>
    <property type="evidence" value="ECO:0007669"/>
    <property type="project" value="InterPro"/>
</dbReference>
<dbReference type="GO" id="GO:0005737">
    <property type="term" value="C:cytoplasm"/>
    <property type="evidence" value="ECO:0007669"/>
    <property type="project" value="TreeGrafter"/>
</dbReference>
<dbReference type="InterPro" id="IPR004839">
    <property type="entry name" value="Aminotransferase_I/II_large"/>
</dbReference>
<dbReference type="SUPFAM" id="SSF53383">
    <property type="entry name" value="PLP-dependent transferases"/>
    <property type="match status" value="1"/>
</dbReference>
<dbReference type="PANTHER" id="PTHR43807:SF20">
    <property type="entry name" value="FI04487P"/>
    <property type="match status" value="1"/>
</dbReference>
<dbReference type="PANTHER" id="PTHR43807">
    <property type="entry name" value="FI04487P"/>
    <property type="match status" value="1"/>
</dbReference>
<dbReference type="Proteomes" id="UP000469215">
    <property type="component" value="Unassembled WGS sequence"/>
</dbReference>
<dbReference type="InterPro" id="IPR015422">
    <property type="entry name" value="PyrdxlP-dep_Trfase_small"/>
</dbReference>
<accession>A0A6N9H7A8</accession>
<evidence type="ECO:0000256" key="4">
    <source>
        <dbReference type="ARBA" id="ARBA00022898"/>
    </source>
</evidence>
<dbReference type="RefSeq" id="WP_160952866.1">
    <property type="nucleotide sequence ID" value="NZ_WWEQ01000016.1"/>
</dbReference>
<protein>
    <submittedName>
        <fullName evidence="6">Aminotransferase class I/II-fold pyridoxal phosphate-dependent enzyme</fullName>
    </submittedName>
</protein>
<dbReference type="Gene3D" id="3.90.1150.10">
    <property type="entry name" value="Aspartate Aminotransferase, domain 1"/>
    <property type="match status" value="1"/>
</dbReference>
<evidence type="ECO:0000256" key="3">
    <source>
        <dbReference type="ARBA" id="ARBA00022679"/>
    </source>
</evidence>
<feature type="domain" description="Aminotransferase class I/classII large" evidence="5">
    <location>
        <begin position="48"/>
        <end position="408"/>
    </location>
</feature>
<dbReference type="GO" id="GO:0016212">
    <property type="term" value="F:kynurenine-oxoglutarate transaminase activity"/>
    <property type="evidence" value="ECO:0007669"/>
    <property type="project" value="TreeGrafter"/>
</dbReference>
<sequence length="422" mass="43357">MPAARPSLERANLWHRASAAAGLIDAQGRVGGTVYAAMTELAARTGAVNLGQGAPGTDPDPRLVEAAARAMRAGANQYSPAQGHPDLIAAVAQYRSSPAGRIAPEEVLITVGATEAITASVLALVPAGGAVIAFEPFYDSYAAAAALAGAELLTVPLLPTAERGFAPDWAALDAALASPQAAVGAALIVNDPHNPTGTVFSAAELLRLHAAAQAADAWLITDEVYEFLTFNGRPHERLAQLVPDSQRIVSISSAGKTFNVTGWKIGWLTAPAPVRLAIQAVKQYLTFVGGAPFQPAIAQALADPSLAAANRDSLARRCDALTAPLREVAGLTVHEAQAGYFVLADFSALTDLDAAALNERLAVDCGIVGIPVAALCRPGSAAAQAYRGTLRYSFCKAPEDVAEAARRLSGLGAQLAAGLHTA</sequence>
<gene>
    <name evidence="6" type="ORF">GSY69_05470</name>
</gene>
<comment type="cofactor">
    <cofactor evidence="1">
        <name>pyridoxal 5'-phosphate</name>
        <dbReference type="ChEBI" id="CHEBI:597326"/>
    </cofactor>
</comment>
<keyword evidence="3 6" id="KW-0808">Transferase</keyword>
<evidence type="ECO:0000313" key="7">
    <source>
        <dbReference type="Proteomes" id="UP000469215"/>
    </source>
</evidence>
<dbReference type="InterPro" id="IPR015424">
    <property type="entry name" value="PyrdxlP-dep_Trfase"/>
</dbReference>
<dbReference type="CDD" id="cd00609">
    <property type="entry name" value="AAT_like"/>
    <property type="match status" value="1"/>
</dbReference>
<evidence type="ECO:0000256" key="2">
    <source>
        <dbReference type="ARBA" id="ARBA00022576"/>
    </source>
</evidence>
<dbReference type="Gene3D" id="3.40.640.10">
    <property type="entry name" value="Type I PLP-dependent aspartate aminotransferase-like (Major domain)"/>
    <property type="match status" value="1"/>
</dbReference>
<evidence type="ECO:0000313" key="6">
    <source>
        <dbReference type="EMBL" id="MYM19432.1"/>
    </source>
</evidence>
<evidence type="ECO:0000256" key="1">
    <source>
        <dbReference type="ARBA" id="ARBA00001933"/>
    </source>
</evidence>
<reference evidence="6 7" key="1">
    <citation type="submission" date="2020-01" db="EMBL/GenBank/DDBJ databases">
        <authorList>
            <person name="Deng T."/>
        </authorList>
    </citation>
    <scope>NUCLEOTIDE SEQUENCE [LARGE SCALE GENOMIC DNA]</scope>
    <source>
        <strain evidence="6 7">5221</strain>
    </source>
</reference>
<dbReference type="AlphaFoldDB" id="A0A6N9H7A8"/>
<name>A0A6N9H7A8_9MICO</name>
<keyword evidence="4" id="KW-0663">Pyridoxal phosphate</keyword>
<keyword evidence="2 6" id="KW-0032">Aminotransferase</keyword>